<evidence type="ECO:0000256" key="1">
    <source>
        <dbReference type="SAM" id="MobiDB-lite"/>
    </source>
</evidence>
<evidence type="ECO:0000313" key="2">
    <source>
        <dbReference type="EMBL" id="CAA3009462.1"/>
    </source>
</evidence>
<dbReference type="OrthoDB" id="1077678at2759"/>
<comment type="caution">
    <text evidence="2">The sequence shown here is derived from an EMBL/GenBank/DDBJ whole genome shotgun (WGS) entry which is preliminary data.</text>
</comment>
<protein>
    <submittedName>
        <fullName evidence="2">Uncharacterized protein</fullName>
    </submittedName>
</protein>
<evidence type="ECO:0000313" key="3">
    <source>
        <dbReference type="Proteomes" id="UP000594638"/>
    </source>
</evidence>
<dbReference type="Gramene" id="OE9A008218T1">
    <property type="protein sequence ID" value="OE9A008218C1"/>
    <property type="gene ID" value="OE9A008218"/>
</dbReference>
<sequence length="262" mass="28907">MTYATVRQSAVICRHRYYGFSIFGARECTVAGAIRPCLYSVWTDINVTFVLLMFGQIWAYEAMLELDEGFGVRVGERWPRLLCWTSTKQPQQHTYDAFFRDVQLHVHATLRPTEAERDLPYIVSLVPFPDRPVQFLDDLARRVVGPQFHEAVPANRGDDGSDTGDEHADEFGVGVEDIDTSPSNGHHTPEGSGKDGAKPDDSGESGGDHSSETGGSDSENEVDASRRQSGALPTLVVAPSTYGVQGTWWSNYDEGGRRGHVV</sequence>
<feature type="compositionally biased region" description="Basic and acidic residues" evidence="1">
    <location>
        <begin position="156"/>
        <end position="169"/>
    </location>
</feature>
<feature type="region of interest" description="Disordered" evidence="1">
    <location>
        <begin position="150"/>
        <end position="169"/>
    </location>
</feature>
<gene>
    <name evidence="2" type="ORF">OLEA9_A008218</name>
</gene>
<accession>A0A8S0TXI3</accession>
<dbReference type="AlphaFoldDB" id="A0A8S0TXI3"/>
<organism evidence="2 3">
    <name type="scientific">Olea europaea subsp. europaea</name>
    <dbReference type="NCBI Taxonomy" id="158383"/>
    <lineage>
        <taxon>Eukaryota</taxon>
        <taxon>Viridiplantae</taxon>
        <taxon>Streptophyta</taxon>
        <taxon>Embryophyta</taxon>
        <taxon>Tracheophyta</taxon>
        <taxon>Spermatophyta</taxon>
        <taxon>Magnoliopsida</taxon>
        <taxon>eudicotyledons</taxon>
        <taxon>Gunneridae</taxon>
        <taxon>Pentapetalae</taxon>
        <taxon>asterids</taxon>
        <taxon>lamiids</taxon>
        <taxon>Lamiales</taxon>
        <taxon>Oleaceae</taxon>
        <taxon>Oleeae</taxon>
        <taxon>Olea</taxon>
    </lineage>
</organism>
<feature type="region of interest" description="Disordered" evidence="1">
    <location>
        <begin position="175"/>
        <end position="233"/>
    </location>
</feature>
<reference evidence="2 3" key="1">
    <citation type="submission" date="2019-12" db="EMBL/GenBank/DDBJ databases">
        <authorList>
            <person name="Alioto T."/>
            <person name="Alioto T."/>
            <person name="Gomez Garrido J."/>
        </authorList>
    </citation>
    <scope>NUCLEOTIDE SEQUENCE [LARGE SCALE GENOMIC DNA]</scope>
</reference>
<proteinExistence type="predicted"/>
<dbReference type="Proteomes" id="UP000594638">
    <property type="component" value="Unassembled WGS sequence"/>
</dbReference>
<name>A0A8S0TXI3_OLEEU</name>
<keyword evidence="3" id="KW-1185">Reference proteome</keyword>
<dbReference type="EMBL" id="CACTIH010007318">
    <property type="protein sequence ID" value="CAA3009462.1"/>
    <property type="molecule type" value="Genomic_DNA"/>
</dbReference>
<feature type="compositionally biased region" description="Basic and acidic residues" evidence="1">
    <location>
        <begin position="187"/>
        <end position="211"/>
    </location>
</feature>